<organism evidence="2 3">
    <name type="scientific">Afipia broomeae ATCC 49717</name>
    <dbReference type="NCBI Taxonomy" id="883078"/>
    <lineage>
        <taxon>Bacteria</taxon>
        <taxon>Pseudomonadati</taxon>
        <taxon>Pseudomonadota</taxon>
        <taxon>Alphaproteobacteria</taxon>
        <taxon>Hyphomicrobiales</taxon>
        <taxon>Nitrobacteraceae</taxon>
        <taxon>Afipia</taxon>
    </lineage>
</organism>
<evidence type="ECO:0000256" key="1">
    <source>
        <dbReference type="SAM" id="Phobius"/>
    </source>
</evidence>
<dbReference type="NCBIfam" id="NF006749">
    <property type="entry name" value="PRK09272.1-2"/>
    <property type="match status" value="1"/>
</dbReference>
<dbReference type="HOGENOM" id="CLU_148666_1_0_5"/>
<feature type="transmembrane region" description="Helical" evidence="1">
    <location>
        <begin position="29"/>
        <end position="47"/>
    </location>
</feature>
<keyword evidence="1" id="KW-0812">Transmembrane</keyword>
<evidence type="ECO:0000313" key="3">
    <source>
        <dbReference type="Proteomes" id="UP000001096"/>
    </source>
</evidence>
<dbReference type="RefSeq" id="WP_006022941.1">
    <property type="nucleotide sequence ID" value="NZ_KB375284.1"/>
</dbReference>
<name>K8NYS0_9BRAD</name>
<evidence type="ECO:0000313" key="2">
    <source>
        <dbReference type="EMBL" id="EKS34331.1"/>
    </source>
</evidence>
<keyword evidence="1" id="KW-1133">Transmembrane helix</keyword>
<keyword evidence="3" id="KW-1185">Reference proteome</keyword>
<reference evidence="2 3" key="1">
    <citation type="submission" date="2012-04" db="EMBL/GenBank/DDBJ databases">
        <title>The Genome Sequence of Afipia broomeae ATCC 49717.</title>
        <authorList>
            <consortium name="The Broad Institute Genome Sequencing Platform"/>
            <person name="Earl A."/>
            <person name="Ward D."/>
            <person name="Feldgarden M."/>
            <person name="Gevers D."/>
            <person name="Huys G."/>
            <person name="Walker B."/>
            <person name="Young S.K."/>
            <person name="Zeng Q."/>
            <person name="Gargeya S."/>
            <person name="Fitzgerald M."/>
            <person name="Haas B."/>
            <person name="Abouelleil A."/>
            <person name="Alvarado L."/>
            <person name="Arachchi H.M."/>
            <person name="Berlin A."/>
            <person name="Chapman S.B."/>
            <person name="Goldberg J."/>
            <person name="Griggs A."/>
            <person name="Gujja S."/>
            <person name="Hansen M."/>
            <person name="Howarth C."/>
            <person name="Imamovic A."/>
            <person name="Larimer J."/>
            <person name="McCowen C."/>
            <person name="Montmayeur A."/>
            <person name="Murphy C."/>
            <person name="Neiman D."/>
            <person name="Pearson M."/>
            <person name="Priest M."/>
            <person name="Roberts A."/>
            <person name="Saif S."/>
            <person name="Shea T."/>
            <person name="Sisk P."/>
            <person name="Sykes S."/>
            <person name="Wortman J."/>
            <person name="Nusbaum C."/>
            <person name="Birren B."/>
        </authorList>
    </citation>
    <scope>NUCLEOTIDE SEQUENCE [LARGE SCALE GENOMIC DNA]</scope>
    <source>
        <strain evidence="2 3">ATCC 49717</strain>
    </source>
</reference>
<accession>K8NYS0</accession>
<comment type="caution">
    <text evidence="2">The sequence shown here is derived from an EMBL/GenBank/DDBJ whole genome shotgun (WGS) entry which is preliminary data.</text>
</comment>
<sequence length="121" mass="13132">MLYFIVKCALSGIIIAVVSEVAKRSPAFGALIVSLPLVSLLGILWLWRDTGDVARIAGHAESTFWYVLPSLPMFLVLPAMLRSGFSFWPSFGGVLCLDGGVVLHHRLGAGEARRHQPLSSK</sequence>
<feature type="transmembrane region" description="Helical" evidence="1">
    <location>
        <begin position="63"/>
        <end position="81"/>
    </location>
</feature>
<dbReference type="EMBL" id="AGWX01000005">
    <property type="protein sequence ID" value="EKS34331.1"/>
    <property type="molecule type" value="Genomic_DNA"/>
</dbReference>
<dbReference type="AlphaFoldDB" id="K8NYS0"/>
<proteinExistence type="predicted"/>
<keyword evidence="1" id="KW-0472">Membrane</keyword>
<dbReference type="Proteomes" id="UP000001096">
    <property type="component" value="Unassembled WGS sequence"/>
</dbReference>
<evidence type="ECO:0008006" key="4">
    <source>
        <dbReference type="Google" id="ProtNLM"/>
    </source>
</evidence>
<protein>
    <recommendedName>
        <fullName evidence="4">DUF3147 family protein</fullName>
    </recommendedName>
</protein>
<dbReference type="eggNOG" id="ENOG50322Z5">
    <property type="taxonomic scope" value="Bacteria"/>
</dbReference>
<dbReference type="InterPro" id="IPR058117">
    <property type="entry name" value="BV97_02767-like"/>
</dbReference>
<gene>
    <name evidence="2" type="ORF">HMPREF9695_04241</name>
</gene>
<dbReference type="PATRIC" id="fig|883078.3.peg.4382"/>